<accession>A0A381VWW6</accession>
<dbReference type="AlphaFoldDB" id="A0A381VWW6"/>
<sequence>MVRRPIQLAANIINAKIEIVIDALLDSKM</sequence>
<name>A0A381VWW6_9ZZZZ</name>
<dbReference type="EMBL" id="UINC01010025">
    <property type="protein sequence ID" value="SVA44755.1"/>
    <property type="molecule type" value="Genomic_DNA"/>
</dbReference>
<gene>
    <name evidence="1" type="ORF">METZ01_LOCUS97609</name>
</gene>
<evidence type="ECO:0000313" key="1">
    <source>
        <dbReference type="EMBL" id="SVA44755.1"/>
    </source>
</evidence>
<protein>
    <submittedName>
        <fullName evidence="1">Uncharacterized protein</fullName>
    </submittedName>
</protein>
<reference evidence="1" key="1">
    <citation type="submission" date="2018-05" db="EMBL/GenBank/DDBJ databases">
        <authorList>
            <person name="Lanie J.A."/>
            <person name="Ng W.-L."/>
            <person name="Kazmierczak K.M."/>
            <person name="Andrzejewski T.M."/>
            <person name="Davidsen T.M."/>
            <person name="Wayne K.J."/>
            <person name="Tettelin H."/>
            <person name="Glass J.I."/>
            <person name="Rusch D."/>
            <person name="Podicherti R."/>
            <person name="Tsui H.-C.T."/>
            <person name="Winkler M.E."/>
        </authorList>
    </citation>
    <scope>NUCLEOTIDE SEQUENCE</scope>
</reference>
<proteinExistence type="predicted"/>
<organism evidence="1">
    <name type="scientific">marine metagenome</name>
    <dbReference type="NCBI Taxonomy" id="408172"/>
    <lineage>
        <taxon>unclassified sequences</taxon>
        <taxon>metagenomes</taxon>
        <taxon>ecological metagenomes</taxon>
    </lineage>
</organism>